<evidence type="ECO:0000313" key="2">
    <source>
        <dbReference type="EMBL" id="MFD1722430.1"/>
    </source>
</evidence>
<feature type="region of interest" description="Disordered" evidence="1">
    <location>
        <begin position="118"/>
        <end position="144"/>
    </location>
</feature>
<comment type="caution">
    <text evidence="2">The sequence shown here is derived from an EMBL/GenBank/DDBJ whole genome shotgun (WGS) entry which is preliminary data.</text>
</comment>
<proteinExistence type="predicted"/>
<organism evidence="2 3">
    <name type="scientific">Amnibacterium endophyticum</name>
    <dbReference type="NCBI Taxonomy" id="2109337"/>
    <lineage>
        <taxon>Bacteria</taxon>
        <taxon>Bacillati</taxon>
        <taxon>Actinomycetota</taxon>
        <taxon>Actinomycetes</taxon>
        <taxon>Micrococcales</taxon>
        <taxon>Microbacteriaceae</taxon>
        <taxon>Amnibacterium</taxon>
    </lineage>
</organism>
<accession>A0ABW4LG12</accession>
<feature type="region of interest" description="Disordered" evidence="1">
    <location>
        <begin position="1"/>
        <end position="21"/>
    </location>
</feature>
<sequence>MTDDEDDAFGDSASPDLDQGAERAAVSTYYGSADEWFRRYWRYTYRRRVSPKGTGTGRWRADWWANDEARQRIEALWRSWEACRRDPGTGVSAWWINHADPQMSALLAVDGCFAASSDENLPGDPLPYTEPPPGLFAPDRSSGS</sequence>
<protein>
    <submittedName>
        <fullName evidence="2">DUF4913 domain-containing protein</fullName>
    </submittedName>
</protein>
<dbReference type="Pfam" id="PF16259">
    <property type="entry name" value="DUF4913"/>
    <property type="match status" value="1"/>
</dbReference>
<gene>
    <name evidence="2" type="ORF">ACFSBI_12805</name>
</gene>
<dbReference type="EMBL" id="JBHUEA010000020">
    <property type="protein sequence ID" value="MFD1722430.1"/>
    <property type="molecule type" value="Genomic_DNA"/>
</dbReference>
<feature type="compositionally biased region" description="Pro residues" evidence="1">
    <location>
        <begin position="124"/>
        <end position="135"/>
    </location>
</feature>
<name>A0ABW4LG12_9MICO</name>
<dbReference type="InterPro" id="IPR032584">
    <property type="entry name" value="DUF4913"/>
</dbReference>
<dbReference type="Proteomes" id="UP001597347">
    <property type="component" value="Unassembled WGS sequence"/>
</dbReference>
<keyword evidence="3" id="KW-1185">Reference proteome</keyword>
<evidence type="ECO:0000313" key="3">
    <source>
        <dbReference type="Proteomes" id="UP001597347"/>
    </source>
</evidence>
<reference evidence="3" key="1">
    <citation type="journal article" date="2019" name="Int. J. Syst. Evol. Microbiol.">
        <title>The Global Catalogue of Microorganisms (GCM) 10K type strain sequencing project: providing services to taxonomists for standard genome sequencing and annotation.</title>
        <authorList>
            <consortium name="The Broad Institute Genomics Platform"/>
            <consortium name="The Broad Institute Genome Sequencing Center for Infectious Disease"/>
            <person name="Wu L."/>
            <person name="Ma J."/>
        </authorList>
    </citation>
    <scope>NUCLEOTIDE SEQUENCE [LARGE SCALE GENOMIC DNA]</scope>
    <source>
        <strain evidence="3">CGMCC 1.12471</strain>
    </source>
</reference>
<dbReference type="RefSeq" id="WP_377935515.1">
    <property type="nucleotide sequence ID" value="NZ_JBHUEA010000020.1"/>
</dbReference>
<evidence type="ECO:0000256" key="1">
    <source>
        <dbReference type="SAM" id="MobiDB-lite"/>
    </source>
</evidence>